<accession>A0A7Y9F3A0</accession>
<reference evidence="2 3" key="1">
    <citation type="submission" date="2020-07" db="EMBL/GenBank/DDBJ databases">
        <title>Sequencing the genomes of 1000 actinobacteria strains.</title>
        <authorList>
            <person name="Klenk H.-P."/>
        </authorList>
    </citation>
    <scope>NUCLEOTIDE SEQUENCE [LARGE SCALE GENOMIC DNA]</scope>
    <source>
        <strain evidence="2 3">DSM 18965</strain>
    </source>
</reference>
<keyword evidence="3" id="KW-1185">Reference proteome</keyword>
<dbReference type="AlphaFoldDB" id="A0A7Y9F3A0"/>
<protein>
    <recommendedName>
        <fullName evidence="4">Ig-like domain-containing protein</fullName>
    </recommendedName>
</protein>
<feature type="signal peptide" evidence="1">
    <location>
        <begin position="1"/>
        <end position="29"/>
    </location>
</feature>
<name>A0A7Y9F3A0_9ACTN</name>
<evidence type="ECO:0000313" key="3">
    <source>
        <dbReference type="Proteomes" id="UP000516957"/>
    </source>
</evidence>
<evidence type="ECO:0008006" key="4">
    <source>
        <dbReference type="Google" id="ProtNLM"/>
    </source>
</evidence>
<comment type="caution">
    <text evidence="2">The sequence shown here is derived from an EMBL/GenBank/DDBJ whole genome shotgun (WGS) entry which is preliminary data.</text>
</comment>
<proteinExistence type="predicted"/>
<sequence length="155" mass="15668">MSAFDRVRRVVTVLLVAATLLVAPQVAHAGFSRTVGGSMEVSTGTVPQPNVTGTWQCSRSLAGGEGPRITITATATPSAGLAAGVPTYGWTLSATGVATVTATGPVVLLDATRVAKEDTTWTLATTLRPPGSTWTSAATVRTLTCDKNGNGGGVL</sequence>
<feature type="chain" id="PRO_5030615887" description="Ig-like domain-containing protein" evidence="1">
    <location>
        <begin position="30"/>
        <end position="155"/>
    </location>
</feature>
<dbReference type="EMBL" id="JACCBE010000001">
    <property type="protein sequence ID" value="NYD58576.1"/>
    <property type="molecule type" value="Genomic_DNA"/>
</dbReference>
<dbReference type="Proteomes" id="UP000516957">
    <property type="component" value="Unassembled WGS sequence"/>
</dbReference>
<organism evidence="2 3">
    <name type="scientific">Nocardioides marinisabuli</name>
    <dbReference type="NCBI Taxonomy" id="419476"/>
    <lineage>
        <taxon>Bacteria</taxon>
        <taxon>Bacillati</taxon>
        <taxon>Actinomycetota</taxon>
        <taxon>Actinomycetes</taxon>
        <taxon>Propionibacteriales</taxon>
        <taxon>Nocardioidaceae</taxon>
        <taxon>Nocardioides</taxon>
    </lineage>
</organism>
<dbReference type="RefSeq" id="WP_179616169.1">
    <property type="nucleotide sequence ID" value="NZ_CP059163.1"/>
</dbReference>
<evidence type="ECO:0000313" key="2">
    <source>
        <dbReference type="EMBL" id="NYD58576.1"/>
    </source>
</evidence>
<evidence type="ECO:0000256" key="1">
    <source>
        <dbReference type="SAM" id="SignalP"/>
    </source>
</evidence>
<keyword evidence="1" id="KW-0732">Signal</keyword>
<gene>
    <name evidence="2" type="ORF">BKA08_002814</name>
</gene>